<dbReference type="Pfam" id="PF06985">
    <property type="entry name" value="HET"/>
    <property type="match status" value="1"/>
</dbReference>
<dbReference type="GeneID" id="30074575"/>
<reference evidence="4" key="1">
    <citation type="journal article" date="2007" name="Science">
        <title>The Fusarium graminearum genome reveals a link between localized polymorphism and pathogen specialization.</title>
        <authorList>
            <person name="Cuomo C.A."/>
            <person name="Gueldener U."/>
            <person name="Xu J.-R."/>
            <person name="Trail F."/>
            <person name="Turgeon B.G."/>
            <person name="Di Pietro A."/>
            <person name="Walton J.D."/>
            <person name="Ma L.-J."/>
            <person name="Baker S.E."/>
            <person name="Rep M."/>
            <person name="Adam G."/>
            <person name="Antoniw J."/>
            <person name="Baldwin T."/>
            <person name="Calvo S.E."/>
            <person name="Chang Y.-L."/>
            <person name="DeCaprio D."/>
            <person name="Gale L.R."/>
            <person name="Gnerre S."/>
            <person name="Goswami R.S."/>
            <person name="Hammond-Kosack K."/>
            <person name="Harris L.J."/>
            <person name="Hilburn K."/>
            <person name="Kennell J.C."/>
            <person name="Kroken S."/>
            <person name="Magnuson J.K."/>
            <person name="Mannhaupt G."/>
            <person name="Mauceli E.W."/>
            <person name="Mewes H.-W."/>
            <person name="Mitterbauer R."/>
            <person name="Muehlbauer G."/>
            <person name="Muensterkoetter M."/>
            <person name="Nelson D."/>
            <person name="O'Donnell K."/>
            <person name="Ouellet T."/>
            <person name="Qi W."/>
            <person name="Quesneville H."/>
            <person name="Roncero M.I.G."/>
            <person name="Seong K.-Y."/>
            <person name="Tetko I.V."/>
            <person name="Urban M."/>
            <person name="Waalwijk C."/>
            <person name="Ward T.J."/>
            <person name="Yao J."/>
            <person name="Birren B.W."/>
            <person name="Kistler H.C."/>
        </authorList>
    </citation>
    <scope>NUCLEOTIDE SEQUENCE [LARGE SCALE GENOMIC DNA]</scope>
    <source>
        <strain evidence="4">M3125 / FGSC 7600</strain>
    </source>
</reference>
<dbReference type="VEuPathDB" id="FungiDB:FVEG_17699"/>
<sequence length="267" mass="29800">MKFSAVIALLLPLSGVLASPVTDPGPIGIVRDEHITGTGPLSVDQSEADLVGRDIFARSTRKCKIVNVSNRAFCRSGPGTNYPIMYSVYKGQEYKFDCYKKGTCHEGNCTWDRLPHAEGYCYVSGAYTDSRCTKGQVRGIVVHLGGSRANQENLGKWATVLDLCEPLFTALRQLRLSERPRLLWIDAICINQNDLIEKAGQVGMMFSIYLKAYRVVVWLGQATDDDEYLFKLLETYGREGMGDIRGAVEDSRARRAATELIQTKPWF</sequence>
<evidence type="ECO:0000313" key="3">
    <source>
        <dbReference type="EMBL" id="KYG13777.1"/>
    </source>
</evidence>
<feature type="domain" description="Heterokaryon incompatibility" evidence="2">
    <location>
        <begin position="159"/>
        <end position="267"/>
    </location>
</feature>
<dbReference type="eggNOG" id="ENOG502ST40">
    <property type="taxonomic scope" value="Eukaryota"/>
</dbReference>
<accession>A0A139YC55</accession>
<dbReference type="AlphaFoldDB" id="A0A139YC55"/>
<dbReference type="OrthoDB" id="2251794at2759"/>
<proteinExistence type="predicted"/>
<feature type="signal peptide" evidence="1">
    <location>
        <begin position="1"/>
        <end position="18"/>
    </location>
</feature>
<dbReference type="EMBL" id="DS486010">
    <property type="protein sequence ID" value="KYG13777.1"/>
    <property type="molecule type" value="Genomic_DNA"/>
</dbReference>
<keyword evidence="1" id="KW-0732">Signal</keyword>
<dbReference type="PANTHER" id="PTHR24148:SF64">
    <property type="entry name" value="HETEROKARYON INCOMPATIBILITY DOMAIN-CONTAINING PROTEIN"/>
    <property type="match status" value="1"/>
</dbReference>
<reference evidence="3 4" key="2">
    <citation type="journal article" date="2010" name="Nature">
        <title>Comparative genomics reveals mobile pathogenicity chromosomes in Fusarium.</title>
        <authorList>
            <person name="Ma L.J."/>
            <person name="van der Does H.C."/>
            <person name="Borkovich K.A."/>
            <person name="Coleman J.J."/>
            <person name="Daboussi M.J."/>
            <person name="Di Pietro A."/>
            <person name="Dufresne M."/>
            <person name="Freitag M."/>
            <person name="Grabherr M."/>
            <person name="Henrissat B."/>
            <person name="Houterman P.M."/>
            <person name="Kang S."/>
            <person name="Shim W.B."/>
            <person name="Woloshuk C."/>
            <person name="Xie X."/>
            <person name="Xu J.R."/>
            <person name="Antoniw J."/>
            <person name="Baker S.E."/>
            <person name="Bluhm B.H."/>
            <person name="Breakspear A."/>
            <person name="Brown D.W."/>
            <person name="Butchko R.A."/>
            <person name="Chapman S."/>
            <person name="Coulson R."/>
            <person name="Coutinho P.M."/>
            <person name="Danchin E.G."/>
            <person name="Diener A."/>
            <person name="Gale L.R."/>
            <person name="Gardiner D.M."/>
            <person name="Goff S."/>
            <person name="Hammond-Kosack K.E."/>
            <person name="Hilburn K."/>
            <person name="Hua-Van A."/>
            <person name="Jonkers W."/>
            <person name="Kazan K."/>
            <person name="Kodira C.D."/>
            <person name="Koehrsen M."/>
            <person name="Kumar L."/>
            <person name="Lee Y.H."/>
            <person name="Li L."/>
            <person name="Manners J.M."/>
            <person name="Miranda-Saavedra D."/>
            <person name="Mukherjee M."/>
            <person name="Park G."/>
            <person name="Park J."/>
            <person name="Park S.Y."/>
            <person name="Proctor R.H."/>
            <person name="Regev A."/>
            <person name="Ruiz-Roldan M.C."/>
            <person name="Sain D."/>
            <person name="Sakthikumar S."/>
            <person name="Sykes S."/>
            <person name="Schwartz D.C."/>
            <person name="Turgeon B.G."/>
            <person name="Wapinski I."/>
            <person name="Yoder O."/>
            <person name="Young S."/>
            <person name="Zeng Q."/>
            <person name="Zhou S."/>
            <person name="Galagan J."/>
            <person name="Cuomo C.A."/>
            <person name="Kistler H.C."/>
            <person name="Rep M."/>
        </authorList>
    </citation>
    <scope>NUCLEOTIDE SEQUENCE [LARGE SCALE GENOMIC DNA]</scope>
    <source>
        <strain evidence="4">M3125 / FGSC 7600</strain>
    </source>
</reference>
<organism evidence="3 4">
    <name type="scientific">Gibberella moniliformis (strain M3125 / FGSC 7600)</name>
    <name type="common">Maize ear and stalk rot fungus</name>
    <name type="synonym">Fusarium verticillioides</name>
    <dbReference type="NCBI Taxonomy" id="334819"/>
    <lineage>
        <taxon>Eukaryota</taxon>
        <taxon>Fungi</taxon>
        <taxon>Dikarya</taxon>
        <taxon>Ascomycota</taxon>
        <taxon>Pezizomycotina</taxon>
        <taxon>Sordariomycetes</taxon>
        <taxon>Hypocreomycetidae</taxon>
        <taxon>Hypocreales</taxon>
        <taxon>Nectriaceae</taxon>
        <taxon>Fusarium</taxon>
        <taxon>Fusarium fujikuroi species complex</taxon>
    </lineage>
</organism>
<evidence type="ECO:0000259" key="2">
    <source>
        <dbReference type="Pfam" id="PF06985"/>
    </source>
</evidence>
<dbReference type="RefSeq" id="XP_018762461.1">
    <property type="nucleotide sequence ID" value="XM_018906927.1"/>
</dbReference>
<name>A0A139YC55_GIBM7</name>
<dbReference type="Gene3D" id="2.30.30.40">
    <property type="entry name" value="SH3 Domains"/>
    <property type="match status" value="1"/>
</dbReference>
<gene>
    <name evidence="3" type="ORF">FVEG_17699</name>
</gene>
<dbReference type="PANTHER" id="PTHR24148">
    <property type="entry name" value="ANKYRIN REPEAT DOMAIN-CONTAINING PROTEIN 39 HOMOLOG-RELATED"/>
    <property type="match status" value="1"/>
</dbReference>
<keyword evidence="4" id="KW-1185">Reference proteome</keyword>
<dbReference type="InterPro" id="IPR010730">
    <property type="entry name" value="HET"/>
</dbReference>
<evidence type="ECO:0000313" key="4">
    <source>
        <dbReference type="Proteomes" id="UP000009096"/>
    </source>
</evidence>
<protein>
    <recommendedName>
        <fullName evidence="2">Heterokaryon incompatibility domain-containing protein</fullName>
    </recommendedName>
</protein>
<dbReference type="Proteomes" id="UP000009096">
    <property type="component" value="Unassembled WGS sequence"/>
</dbReference>
<evidence type="ECO:0000256" key="1">
    <source>
        <dbReference type="SAM" id="SignalP"/>
    </source>
</evidence>
<dbReference type="STRING" id="334819.A0A139YC55"/>
<dbReference type="InterPro" id="IPR052895">
    <property type="entry name" value="HetReg/Transcr_Mod"/>
</dbReference>
<feature type="chain" id="PRO_5007301477" description="Heterokaryon incompatibility domain-containing protein" evidence="1">
    <location>
        <begin position="19"/>
        <end position="267"/>
    </location>
</feature>
<dbReference type="KEGG" id="fvr:FVEG_17699"/>